<evidence type="ECO:0000313" key="3">
    <source>
        <dbReference type="Proteomes" id="UP001235849"/>
    </source>
</evidence>
<evidence type="ECO:0000259" key="1">
    <source>
        <dbReference type="Pfam" id="PF04313"/>
    </source>
</evidence>
<reference evidence="2 3" key="1">
    <citation type="submission" date="2023-01" db="EMBL/GenBank/DDBJ databases">
        <title>Novel diversity within Roseofilum (Cyanobacteria; Desertifilaceae) from marine benthic mats with descriptions of four novel species.</title>
        <authorList>
            <person name="Wang Y."/>
            <person name="Berthold D.E."/>
            <person name="Hu J."/>
            <person name="Lefler F.W."/>
            <person name="Laughinghouse H.D. IV."/>
        </authorList>
    </citation>
    <scope>NUCLEOTIDE SEQUENCE [LARGE SCALE GENOMIC DNA]</scope>
    <source>
        <strain evidence="2 3">BLCC-M114</strain>
    </source>
</reference>
<dbReference type="EMBL" id="JAQOSO010000002">
    <property type="protein sequence ID" value="MDJ1172629.1"/>
    <property type="molecule type" value="Genomic_DNA"/>
</dbReference>
<feature type="domain" description="Restriction endonuclease type I HsdR N-terminal" evidence="1">
    <location>
        <begin position="119"/>
        <end position="180"/>
    </location>
</feature>
<keyword evidence="3" id="KW-1185">Reference proteome</keyword>
<accession>A0ABT7B0F9</accession>
<dbReference type="Pfam" id="PF04313">
    <property type="entry name" value="HSDR_N"/>
    <property type="match status" value="1"/>
</dbReference>
<keyword evidence="2" id="KW-0540">Nuclease</keyword>
<evidence type="ECO:0000313" key="2">
    <source>
        <dbReference type="EMBL" id="MDJ1172629.1"/>
    </source>
</evidence>
<keyword evidence="2" id="KW-0255">Endonuclease</keyword>
<comment type="caution">
    <text evidence="2">The sequence shown here is derived from an EMBL/GenBank/DDBJ whole genome shotgun (WGS) entry which is preliminary data.</text>
</comment>
<gene>
    <name evidence="2" type="ORF">PMG25_00810</name>
</gene>
<organism evidence="2 3">
    <name type="scientific">Roseofilum capinflatum BLCC-M114</name>
    <dbReference type="NCBI Taxonomy" id="3022440"/>
    <lineage>
        <taxon>Bacteria</taxon>
        <taxon>Bacillati</taxon>
        <taxon>Cyanobacteriota</taxon>
        <taxon>Cyanophyceae</taxon>
        <taxon>Desertifilales</taxon>
        <taxon>Desertifilaceae</taxon>
        <taxon>Roseofilum</taxon>
        <taxon>Roseofilum capinflatum</taxon>
    </lineage>
</organism>
<dbReference type="RefSeq" id="WP_283765012.1">
    <property type="nucleotide sequence ID" value="NZ_JAQOSO010000002.1"/>
</dbReference>
<dbReference type="GO" id="GO:0004519">
    <property type="term" value="F:endonuclease activity"/>
    <property type="evidence" value="ECO:0007669"/>
    <property type="project" value="UniProtKB-KW"/>
</dbReference>
<dbReference type="InterPro" id="IPR007409">
    <property type="entry name" value="Restrct_endonuc_type1_HsdR_N"/>
</dbReference>
<dbReference type="Gene3D" id="3.90.1570.30">
    <property type="match status" value="1"/>
</dbReference>
<keyword evidence="2" id="KW-0378">Hydrolase</keyword>
<name>A0ABT7B0F9_9CYAN</name>
<protein>
    <submittedName>
        <fullName evidence="2">Type I restriction endonuclease subunit R</fullName>
    </submittedName>
</protein>
<sequence>MSDITIAPHPPDPALSEVEGEQHFNLVQTVDPDFFTEWQVDLPQLTETEKAELDRIKARYRYHGAQGNLAEGLVNLVVLSPLLELAGFYDPPFQMQAEVPVEVNTSVAVSEGAEEVLRGRIDFLVISQGIWIAVLESKSSQLNLDTAIPQTLAYMMANPDPGKPVFAMVTNGREFFFLKLSGQGMRQYDISRSFSLLPLRNELYEVLRVLKNLEPKIKP</sequence>
<proteinExistence type="predicted"/>
<dbReference type="Proteomes" id="UP001235849">
    <property type="component" value="Unassembled WGS sequence"/>
</dbReference>